<keyword evidence="1" id="KW-0732">Signal</keyword>
<organism evidence="3 4">
    <name type="scientific">Candidatus Aeolococcus gillhamiae</name>
    <dbReference type="NCBI Taxonomy" id="3127015"/>
    <lineage>
        <taxon>Bacteria</taxon>
        <taxon>Bacillati</taxon>
        <taxon>Candidatus Dormiibacterota</taxon>
        <taxon>Candidatus Dormibacteria</taxon>
        <taxon>Candidatus Aeolococcales</taxon>
        <taxon>Candidatus Aeolococcaceae</taxon>
        <taxon>Candidatus Aeolococcus</taxon>
    </lineage>
</organism>
<protein>
    <recommendedName>
        <fullName evidence="6">Lipoprotein</fullName>
    </recommendedName>
</protein>
<evidence type="ECO:0008006" key="6">
    <source>
        <dbReference type="Google" id="ProtNLM"/>
    </source>
</evidence>
<feature type="chain" id="PRO_5016017827" description="Lipoprotein" evidence="1">
    <location>
        <begin position="28"/>
        <end position="168"/>
    </location>
</feature>
<evidence type="ECO:0000313" key="3">
    <source>
        <dbReference type="EMBL" id="PZR83086.1"/>
    </source>
</evidence>
<sequence>MHRLPIAPGAFLAGAAVLALSSCGSSSTPSSGAATAVSTATPTSAAANGGSSFCVQAAAAVAQLSHTSAGFTHVSPGATPDVTSLKQLFATAASAIDALDSSAPSEIASAFHSLRAAYDTATAKVQSATTIQGVSAALSGISAASVSTAGTQITDYLKNSCGIAKPTP</sequence>
<dbReference type="AlphaFoldDB" id="A0A2W5ZJR8"/>
<feature type="signal peptide" evidence="1">
    <location>
        <begin position="1"/>
        <end position="27"/>
    </location>
</feature>
<dbReference type="Proteomes" id="UP000606991">
    <property type="component" value="Unassembled WGS sequence"/>
</dbReference>
<dbReference type="Proteomes" id="UP000248724">
    <property type="component" value="Unassembled WGS sequence"/>
</dbReference>
<reference evidence="2 5" key="3">
    <citation type="submission" date="2020-10" db="EMBL/GenBank/DDBJ databases">
        <title>Ca. Dormibacterota MAGs.</title>
        <authorList>
            <person name="Montgomery K."/>
        </authorList>
    </citation>
    <scope>NUCLEOTIDE SEQUENCE [LARGE SCALE GENOMIC DNA]</scope>
    <source>
        <strain evidence="2">SC8812_S17_18</strain>
    </source>
</reference>
<reference evidence="3 4" key="1">
    <citation type="journal article" date="2017" name="Nature">
        <title>Atmospheric trace gases support primary production in Antarctic desert surface soil.</title>
        <authorList>
            <person name="Ji M."/>
            <person name="Greening C."/>
            <person name="Vanwonterghem I."/>
            <person name="Carere C.R."/>
            <person name="Bay S.K."/>
            <person name="Steen J.A."/>
            <person name="Montgomery K."/>
            <person name="Lines T."/>
            <person name="Beardall J."/>
            <person name="van Dorst J."/>
            <person name="Snape I."/>
            <person name="Stott M.B."/>
            <person name="Hugenholtz P."/>
            <person name="Ferrari B.C."/>
        </authorList>
    </citation>
    <scope>NUCLEOTIDE SEQUENCE [LARGE SCALE GENOMIC DNA]</scope>
    <source>
        <strain evidence="3">RRmetagenome_bin12</strain>
    </source>
</reference>
<reference evidence="3" key="2">
    <citation type="submission" date="2018-05" db="EMBL/GenBank/DDBJ databases">
        <authorList>
            <person name="Ferrari B."/>
        </authorList>
    </citation>
    <scope>NUCLEOTIDE SEQUENCE</scope>
    <source>
        <strain evidence="3">RRmetagenome_bin12</strain>
    </source>
</reference>
<accession>A0A2W5ZJR8</accession>
<dbReference type="EMBL" id="QHBU01000046">
    <property type="protein sequence ID" value="PZR83086.1"/>
    <property type="molecule type" value="Genomic_DNA"/>
</dbReference>
<accession>A0A934NAX8</accession>
<name>A0A2W5ZJR8_9BACT</name>
<dbReference type="PROSITE" id="PS51257">
    <property type="entry name" value="PROKAR_LIPOPROTEIN"/>
    <property type="match status" value="1"/>
</dbReference>
<dbReference type="EMBL" id="JAEKNS010000131">
    <property type="protein sequence ID" value="MBJ7595747.1"/>
    <property type="molecule type" value="Genomic_DNA"/>
</dbReference>
<evidence type="ECO:0000313" key="4">
    <source>
        <dbReference type="Proteomes" id="UP000248724"/>
    </source>
</evidence>
<evidence type="ECO:0000313" key="2">
    <source>
        <dbReference type="EMBL" id="MBJ7595747.1"/>
    </source>
</evidence>
<evidence type="ECO:0000256" key="1">
    <source>
        <dbReference type="SAM" id="SignalP"/>
    </source>
</evidence>
<evidence type="ECO:0000313" key="5">
    <source>
        <dbReference type="Proteomes" id="UP000606991"/>
    </source>
</evidence>
<dbReference type="RefSeq" id="WP_337313133.1">
    <property type="nucleotide sequence ID" value="NZ_JAEKNS010000131.1"/>
</dbReference>
<gene>
    <name evidence="3" type="ORF">DLM65_02755</name>
    <name evidence="2" type="ORF">JF886_12970</name>
</gene>
<comment type="caution">
    <text evidence="3">The sequence shown here is derived from an EMBL/GenBank/DDBJ whole genome shotgun (WGS) entry which is preliminary data.</text>
</comment>
<proteinExistence type="predicted"/>